<name>A0ACB8ACZ7_9AGAM</name>
<gene>
    <name evidence="1" type="ORF">BJ138DRAFT_1113599</name>
</gene>
<evidence type="ECO:0000313" key="2">
    <source>
        <dbReference type="Proteomes" id="UP000790377"/>
    </source>
</evidence>
<sequence length="214" mass="23184">MPACPAPILVARTSSSTTLWTPPTGPWVPKELHAVGSHAPKLRDAWEDTLARELHALLDAMHAQWTSTDVVRIIDADEYYSYYSVAPLILWIGVRPALLSGEGGVVVAASCRALLVDADITDVDVEIRESELPPIPTPSAPAYSYSFSSHPPLHLLHQPNPHLLLQLPAHATPTPAALRLRVLRDAECAPDELRRVVGRRAVEQGEGGGVDVEV</sequence>
<accession>A0ACB8ACZ7</accession>
<comment type="caution">
    <text evidence="1">The sequence shown here is derived from an EMBL/GenBank/DDBJ whole genome shotgun (WGS) entry which is preliminary data.</text>
</comment>
<keyword evidence="2" id="KW-1185">Reference proteome</keyword>
<evidence type="ECO:0000313" key="1">
    <source>
        <dbReference type="EMBL" id="KAH7911002.1"/>
    </source>
</evidence>
<organism evidence="1 2">
    <name type="scientific">Hygrophoropsis aurantiaca</name>
    <dbReference type="NCBI Taxonomy" id="72124"/>
    <lineage>
        <taxon>Eukaryota</taxon>
        <taxon>Fungi</taxon>
        <taxon>Dikarya</taxon>
        <taxon>Basidiomycota</taxon>
        <taxon>Agaricomycotina</taxon>
        <taxon>Agaricomycetes</taxon>
        <taxon>Agaricomycetidae</taxon>
        <taxon>Boletales</taxon>
        <taxon>Coniophorineae</taxon>
        <taxon>Hygrophoropsidaceae</taxon>
        <taxon>Hygrophoropsis</taxon>
    </lineage>
</organism>
<protein>
    <submittedName>
        <fullName evidence="1">Uncharacterized protein</fullName>
    </submittedName>
</protein>
<dbReference type="EMBL" id="MU267693">
    <property type="protein sequence ID" value="KAH7911002.1"/>
    <property type="molecule type" value="Genomic_DNA"/>
</dbReference>
<dbReference type="Proteomes" id="UP000790377">
    <property type="component" value="Unassembled WGS sequence"/>
</dbReference>
<reference evidence="1" key="1">
    <citation type="journal article" date="2021" name="New Phytol.">
        <title>Evolutionary innovations through gain and loss of genes in the ectomycorrhizal Boletales.</title>
        <authorList>
            <person name="Wu G."/>
            <person name="Miyauchi S."/>
            <person name="Morin E."/>
            <person name="Kuo A."/>
            <person name="Drula E."/>
            <person name="Varga T."/>
            <person name="Kohler A."/>
            <person name="Feng B."/>
            <person name="Cao Y."/>
            <person name="Lipzen A."/>
            <person name="Daum C."/>
            <person name="Hundley H."/>
            <person name="Pangilinan J."/>
            <person name="Johnson J."/>
            <person name="Barry K."/>
            <person name="LaButti K."/>
            <person name="Ng V."/>
            <person name="Ahrendt S."/>
            <person name="Min B."/>
            <person name="Choi I.G."/>
            <person name="Park H."/>
            <person name="Plett J.M."/>
            <person name="Magnuson J."/>
            <person name="Spatafora J.W."/>
            <person name="Nagy L.G."/>
            <person name="Henrissat B."/>
            <person name="Grigoriev I.V."/>
            <person name="Yang Z.L."/>
            <person name="Xu J."/>
            <person name="Martin F.M."/>
        </authorList>
    </citation>
    <scope>NUCLEOTIDE SEQUENCE</scope>
    <source>
        <strain evidence="1">ATCC 28755</strain>
    </source>
</reference>
<proteinExistence type="predicted"/>